<dbReference type="EMBL" id="JAWDIU010000005">
    <property type="protein sequence ID" value="MDU0327909.1"/>
    <property type="molecule type" value="Genomic_DNA"/>
</dbReference>
<comment type="caution">
    <text evidence="1">The sequence shown here is derived from an EMBL/GenBank/DDBJ whole genome shotgun (WGS) entry which is preliminary data.</text>
</comment>
<evidence type="ECO:0000313" key="1">
    <source>
        <dbReference type="EMBL" id="MDU0327909.1"/>
    </source>
</evidence>
<accession>A0ABU3RYE1</accession>
<protein>
    <recommendedName>
        <fullName evidence="3">AbiEi antitoxin C-terminal domain-containing protein</fullName>
    </recommendedName>
</protein>
<proteinExistence type="predicted"/>
<dbReference type="Proteomes" id="UP001256673">
    <property type="component" value="Unassembled WGS sequence"/>
</dbReference>
<evidence type="ECO:0000313" key="2">
    <source>
        <dbReference type="Proteomes" id="UP001256673"/>
    </source>
</evidence>
<name>A0ABU3RYE1_9MICO</name>
<dbReference type="RefSeq" id="WP_230704632.1">
    <property type="nucleotide sequence ID" value="NZ_JAWDIU010000005.1"/>
</dbReference>
<gene>
    <name evidence="1" type="ORF">RWH43_14185</name>
</gene>
<sequence length="187" mass="20344">MVSPFLFFPGERLSIAELTAACLDGILVPLGAGYIPADAVETPWMRARSIAPLVGERWAAIRLSAAWIHGGVLTEPYRHHVQRVAATRARAPHDARVVSHEVRLAAADVRQVAGVSVTSPVRTLVDLARSDDETERRAARMWAADDPGARDDAVEWLARHPRFPFARRAADVLAQTAAGRSESQPTS</sequence>
<keyword evidence="2" id="KW-1185">Reference proteome</keyword>
<organism evidence="1 2">
    <name type="scientific">Microbacterium algihabitans</name>
    <dbReference type="NCBI Taxonomy" id="3075992"/>
    <lineage>
        <taxon>Bacteria</taxon>
        <taxon>Bacillati</taxon>
        <taxon>Actinomycetota</taxon>
        <taxon>Actinomycetes</taxon>
        <taxon>Micrococcales</taxon>
        <taxon>Microbacteriaceae</taxon>
        <taxon>Microbacterium</taxon>
    </lineage>
</organism>
<evidence type="ECO:0008006" key="3">
    <source>
        <dbReference type="Google" id="ProtNLM"/>
    </source>
</evidence>
<reference evidence="1 2" key="1">
    <citation type="submission" date="2023-09" db="EMBL/GenBank/DDBJ databases">
        <title>Microbacterium fusihabitans sp. nov., Microbacterium phycihabitans sp. nov., and Microbacterium cervinum sp. nov., isolated from dried seaweeds of beach.</title>
        <authorList>
            <person name="Lee S.D."/>
        </authorList>
    </citation>
    <scope>NUCLEOTIDE SEQUENCE [LARGE SCALE GENOMIC DNA]</scope>
    <source>
        <strain evidence="1 2">KSW2-21</strain>
    </source>
</reference>